<feature type="transmembrane region" description="Helical" evidence="1">
    <location>
        <begin position="51"/>
        <end position="73"/>
    </location>
</feature>
<name>A0ABS4KDL7_9FIRM</name>
<gene>
    <name evidence="2" type="ORF">J2Z71_001418</name>
</gene>
<organism evidence="2 3">
    <name type="scientific">Peptoniphilus stercorisuis</name>
    <dbReference type="NCBI Taxonomy" id="1436965"/>
    <lineage>
        <taxon>Bacteria</taxon>
        <taxon>Bacillati</taxon>
        <taxon>Bacillota</taxon>
        <taxon>Tissierellia</taxon>
        <taxon>Tissierellales</taxon>
        <taxon>Peptoniphilaceae</taxon>
        <taxon>Peptoniphilus</taxon>
    </lineage>
</organism>
<evidence type="ECO:0000313" key="2">
    <source>
        <dbReference type="EMBL" id="MBP2025869.1"/>
    </source>
</evidence>
<dbReference type="Proteomes" id="UP001519306">
    <property type="component" value="Unassembled WGS sequence"/>
</dbReference>
<proteinExistence type="predicted"/>
<dbReference type="Gene3D" id="1.10.1760.20">
    <property type="match status" value="1"/>
</dbReference>
<feature type="transmembrane region" description="Helical" evidence="1">
    <location>
        <begin position="20"/>
        <end position="39"/>
    </location>
</feature>
<dbReference type="RefSeq" id="WP_210061519.1">
    <property type="nucleotide sequence ID" value="NZ_JAGGLJ010000014.1"/>
</dbReference>
<keyword evidence="1" id="KW-0812">Transmembrane</keyword>
<keyword evidence="3" id="KW-1185">Reference proteome</keyword>
<keyword evidence="1" id="KW-1133">Transmembrane helix</keyword>
<reference evidence="2 3" key="1">
    <citation type="submission" date="2021-03" db="EMBL/GenBank/DDBJ databases">
        <title>Genomic Encyclopedia of Type Strains, Phase IV (KMG-IV): sequencing the most valuable type-strain genomes for metagenomic binning, comparative biology and taxonomic classification.</title>
        <authorList>
            <person name="Goeker M."/>
        </authorList>
    </citation>
    <scope>NUCLEOTIDE SEQUENCE [LARGE SCALE GENOMIC DNA]</scope>
    <source>
        <strain evidence="2 3">DSM 27563</strain>
    </source>
</reference>
<comment type="caution">
    <text evidence="2">The sequence shown here is derived from an EMBL/GenBank/DDBJ whole genome shotgun (WGS) entry which is preliminary data.</text>
</comment>
<evidence type="ECO:0000256" key="1">
    <source>
        <dbReference type="SAM" id="Phobius"/>
    </source>
</evidence>
<accession>A0ABS4KDL7</accession>
<keyword evidence="1" id="KW-0472">Membrane</keyword>
<evidence type="ECO:0000313" key="3">
    <source>
        <dbReference type="Proteomes" id="UP001519306"/>
    </source>
</evidence>
<protein>
    <submittedName>
        <fullName evidence="2">Energy-coupling factor transport system substrate-specific component</fullName>
    </submittedName>
</protein>
<dbReference type="EMBL" id="JAGGLJ010000014">
    <property type="protein sequence ID" value="MBP2025869.1"/>
    <property type="molecule type" value="Genomic_DNA"/>
</dbReference>
<feature type="transmembrane region" description="Helical" evidence="1">
    <location>
        <begin position="110"/>
        <end position="135"/>
    </location>
</feature>
<sequence length="191" mass="20848">MKFLQGVIYIKNLNNTKKITIISIAMAINIVGGFIALGLRLPLYLDGLGTVLIGFVLGPKYGALAGLLSATINGMSFDIYSFYFSPAQILLGYFSGIIPKLKTGTLKEKILLNFIVAIPICLVSSFISAKLFGTVTSSGSSYFVQILRAIGVNDIMSVFLIQFITDYFDKLFAILIVSKIVNSRGFKEIYS</sequence>